<dbReference type="EMBL" id="BAAAYX010000004">
    <property type="protein sequence ID" value="GAA3702473.1"/>
    <property type="molecule type" value="Genomic_DNA"/>
</dbReference>
<feature type="domain" description="TadE-like" evidence="2">
    <location>
        <begin position="16"/>
        <end position="58"/>
    </location>
</feature>
<dbReference type="Proteomes" id="UP001500051">
    <property type="component" value="Unassembled WGS sequence"/>
</dbReference>
<keyword evidence="1" id="KW-0472">Membrane</keyword>
<sequence>MTARPTRRGTRRTDRGSASVELVVLVPALVLVLGLLVAGGRLWFARATVVEASESAARAASLARSAGEARDAGQRAGHRVLDTEGLRCAGVSVVLDVGAFGVPAGTPATVRSTVTCRVPFADLAIPGMPGSITVRSAGGAALDTYRARS</sequence>
<keyword evidence="1" id="KW-1133">Transmembrane helix</keyword>
<dbReference type="RefSeq" id="WP_344812128.1">
    <property type="nucleotide sequence ID" value="NZ_BAAAYX010000004.1"/>
</dbReference>
<evidence type="ECO:0000313" key="4">
    <source>
        <dbReference type="Proteomes" id="UP001500051"/>
    </source>
</evidence>
<keyword evidence="1" id="KW-0812">Transmembrane</keyword>
<accession>A0ABP7D9F7</accession>
<comment type="caution">
    <text evidence="3">The sequence shown here is derived from an EMBL/GenBank/DDBJ whole genome shotgun (WGS) entry which is preliminary data.</text>
</comment>
<dbReference type="InterPro" id="IPR012495">
    <property type="entry name" value="TadE-like_dom"/>
</dbReference>
<feature type="transmembrane region" description="Helical" evidence="1">
    <location>
        <begin position="20"/>
        <end position="44"/>
    </location>
</feature>
<protein>
    <recommendedName>
        <fullName evidence="2">TadE-like domain-containing protein</fullName>
    </recommendedName>
</protein>
<evidence type="ECO:0000313" key="3">
    <source>
        <dbReference type="EMBL" id="GAA3702473.1"/>
    </source>
</evidence>
<proteinExistence type="predicted"/>
<gene>
    <name evidence="3" type="ORF">GCM10022204_19440</name>
</gene>
<dbReference type="Pfam" id="PF07811">
    <property type="entry name" value="TadE"/>
    <property type="match status" value="1"/>
</dbReference>
<evidence type="ECO:0000256" key="1">
    <source>
        <dbReference type="SAM" id="Phobius"/>
    </source>
</evidence>
<organism evidence="3 4">
    <name type="scientific">Microlunatus aurantiacus</name>
    <dbReference type="NCBI Taxonomy" id="446786"/>
    <lineage>
        <taxon>Bacteria</taxon>
        <taxon>Bacillati</taxon>
        <taxon>Actinomycetota</taxon>
        <taxon>Actinomycetes</taxon>
        <taxon>Propionibacteriales</taxon>
        <taxon>Propionibacteriaceae</taxon>
        <taxon>Microlunatus</taxon>
    </lineage>
</organism>
<keyword evidence="4" id="KW-1185">Reference proteome</keyword>
<name>A0ABP7D9F7_9ACTN</name>
<evidence type="ECO:0000259" key="2">
    <source>
        <dbReference type="Pfam" id="PF07811"/>
    </source>
</evidence>
<reference evidence="4" key="1">
    <citation type="journal article" date="2019" name="Int. J. Syst. Evol. Microbiol.">
        <title>The Global Catalogue of Microorganisms (GCM) 10K type strain sequencing project: providing services to taxonomists for standard genome sequencing and annotation.</title>
        <authorList>
            <consortium name="The Broad Institute Genomics Platform"/>
            <consortium name="The Broad Institute Genome Sequencing Center for Infectious Disease"/>
            <person name="Wu L."/>
            <person name="Ma J."/>
        </authorList>
    </citation>
    <scope>NUCLEOTIDE SEQUENCE [LARGE SCALE GENOMIC DNA]</scope>
    <source>
        <strain evidence="4">JCM 16548</strain>
    </source>
</reference>